<feature type="transmembrane region" description="Helical" evidence="1">
    <location>
        <begin position="148"/>
        <end position="169"/>
    </location>
</feature>
<accession>A0A7T4PKP1</accession>
<reference evidence="2 3" key="1">
    <citation type="submission" date="2020-12" db="EMBL/GenBank/DDBJ databases">
        <title>Identification and biosynthesis of polyene macrolides produced by Streptomyces alfalfae Men-myco-93-63.</title>
        <authorList>
            <person name="Liu D."/>
            <person name="Li Y."/>
            <person name="Liu L."/>
            <person name="Han X."/>
            <person name="Shen F."/>
        </authorList>
    </citation>
    <scope>NUCLEOTIDE SEQUENCE [LARGE SCALE GENOMIC DNA]</scope>
    <source>
        <strain evidence="2 3">Men-myco-93-63</strain>
    </source>
</reference>
<dbReference type="Proteomes" id="UP000596130">
    <property type="component" value="Chromosome"/>
</dbReference>
<protein>
    <submittedName>
        <fullName evidence="2">TIGR04222 domain-containing membrane protein</fullName>
    </submittedName>
</protein>
<feature type="transmembrane region" description="Helical" evidence="1">
    <location>
        <begin position="6"/>
        <end position="26"/>
    </location>
</feature>
<keyword evidence="1" id="KW-0812">Transmembrane</keyword>
<evidence type="ECO:0000313" key="2">
    <source>
        <dbReference type="EMBL" id="QQC91947.1"/>
    </source>
</evidence>
<dbReference type="AlphaFoldDB" id="A0A7T4PKP1"/>
<dbReference type="NCBIfam" id="TIGR04222">
    <property type="entry name" value="near_uncomplex"/>
    <property type="match status" value="1"/>
</dbReference>
<gene>
    <name evidence="2" type="ORF">I8755_28775</name>
</gene>
<dbReference type="EMBL" id="CP065959">
    <property type="protein sequence ID" value="QQC91947.1"/>
    <property type="molecule type" value="Genomic_DNA"/>
</dbReference>
<keyword evidence="1" id="KW-1133">Transmembrane helix</keyword>
<keyword evidence="1" id="KW-0472">Membrane</keyword>
<evidence type="ECO:0000313" key="3">
    <source>
        <dbReference type="Proteomes" id="UP000596130"/>
    </source>
</evidence>
<sequence>MSVAAVVYATAVLLSCVPLVMGVVTVRRGGSRHGEGSRAGDGAFVRGTLEAAFLSGGPARAADAVIAGLHEDGRLVVAGPGVVGITRPVARNAAEQAVIDAHTAAPSGALHWLRAAVMRSRPVQETGDALAERGLVVRPGPRRTWRRWAGAQVFLTFIGLPTAGILTALQYADDDYTEPDRLLDSVLHVLLPAAALGIGVGVVSLTLTSGQLTPAGRRALHQYVDSSRHLTGAAHLVATRGLPAAHPDLRSQLIAAARARGLAAPPSSPAPLPFQDPGLWSAGAAAWCGSTTGFGGAGGGSACSGGGGGAACSGSGSACSGGSSCSGGGSSCSGGGGSSCGGGGGGSSCGGGGGGSSCGGGGGGGSC</sequence>
<name>A0A7T4PKP1_9ACTN</name>
<dbReference type="InterPro" id="IPR026467">
    <property type="entry name" value="Ser/Gly_Cys_C_dom"/>
</dbReference>
<feature type="transmembrane region" description="Helical" evidence="1">
    <location>
        <begin position="189"/>
        <end position="208"/>
    </location>
</feature>
<dbReference type="RefSeq" id="WP_198503877.1">
    <property type="nucleotide sequence ID" value="NZ_CP065959.1"/>
</dbReference>
<organism evidence="2 3">
    <name type="scientific">Streptomyces alfalfae</name>
    <dbReference type="NCBI Taxonomy" id="1642299"/>
    <lineage>
        <taxon>Bacteria</taxon>
        <taxon>Bacillati</taxon>
        <taxon>Actinomycetota</taxon>
        <taxon>Actinomycetes</taxon>
        <taxon>Kitasatosporales</taxon>
        <taxon>Streptomycetaceae</taxon>
        <taxon>Streptomyces</taxon>
    </lineage>
</organism>
<evidence type="ECO:0000256" key="1">
    <source>
        <dbReference type="SAM" id="Phobius"/>
    </source>
</evidence>
<proteinExistence type="predicted"/>